<name>A0A2J6TTG0_9HELO</name>
<dbReference type="AlphaFoldDB" id="A0A2J6TTG0"/>
<proteinExistence type="predicted"/>
<dbReference type="EMBL" id="KZ613745">
    <property type="protein sequence ID" value="PMD66295.1"/>
    <property type="molecule type" value="Genomic_DNA"/>
</dbReference>
<evidence type="ECO:0000313" key="3">
    <source>
        <dbReference type="Proteomes" id="UP000235371"/>
    </source>
</evidence>
<organism evidence="2 3">
    <name type="scientific">Hyaloscypha bicolor E</name>
    <dbReference type="NCBI Taxonomy" id="1095630"/>
    <lineage>
        <taxon>Eukaryota</taxon>
        <taxon>Fungi</taxon>
        <taxon>Dikarya</taxon>
        <taxon>Ascomycota</taxon>
        <taxon>Pezizomycotina</taxon>
        <taxon>Leotiomycetes</taxon>
        <taxon>Helotiales</taxon>
        <taxon>Hyaloscyphaceae</taxon>
        <taxon>Hyaloscypha</taxon>
        <taxon>Hyaloscypha bicolor</taxon>
    </lineage>
</organism>
<accession>A0A2J6TTG0</accession>
<dbReference type="Proteomes" id="UP000235371">
    <property type="component" value="Unassembled WGS sequence"/>
</dbReference>
<dbReference type="RefSeq" id="XP_024743199.1">
    <property type="nucleotide sequence ID" value="XM_024873796.1"/>
</dbReference>
<dbReference type="InParanoid" id="A0A2J6TTG0"/>
<evidence type="ECO:0000313" key="2">
    <source>
        <dbReference type="EMBL" id="PMD66295.1"/>
    </source>
</evidence>
<keyword evidence="3" id="KW-1185">Reference proteome</keyword>
<sequence>MASSLSARTVFLKLHPSARTFAERREVLRVMERFGEVTMFKSYKYSPRSPTPNTFLVLFASESAARDLVNASPVRYRLILSPNPSSFSPPLEYAPQPQASPPTNTSTPSEQPYQLMAYPSYFSHTLYLRSPLHNPLHGPYTPIPTNSSYIASSLTQNVPSSIMTSGLLDWETDSRSGKMGFHDLRPDEPASGDKDGEMEGGMEGDMEEDMEGIEGYSRRELESYMGGEFGGDSLENEGSTARNAGFYFQNRQRRRAEKSKPGVMGGLRALRREYEAGEQERALEAEWEQGGGFARSEVDVK</sequence>
<evidence type="ECO:0008006" key="4">
    <source>
        <dbReference type="Google" id="ProtNLM"/>
    </source>
</evidence>
<feature type="region of interest" description="Disordered" evidence="1">
    <location>
        <begin position="179"/>
        <end position="205"/>
    </location>
</feature>
<dbReference type="GeneID" id="36581876"/>
<protein>
    <recommendedName>
        <fullName evidence="4">RRM domain-containing protein</fullName>
    </recommendedName>
</protein>
<evidence type="ECO:0000256" key="1">
    <source>
        <dbReference type="SAM" id="MobiDB-lite"/>
    </source>
</evidence>
<feature type="region of interest" description="Disordered" evidence="1">
    <location>
        <begin position="87"/>
        <end position="111"/>
    </location>
</feature>
<dbReference type="OrthoDB" id="5367448at2759"/>
<feature type="compositionally biased region" description="Polar residues" evidence="1">
    <location>
        <begin position="101"/>
        <end position="111"/>
    </location>
</feature>
<gene>
    <name evidence="2" type="ORF">K444DRAFT_517665</name>
</gene>
<reference evidence="2 3" key="1">
    <citation type="submission" date="2016-04" db="EMBL/GenBank/DDBJ databases">
        <title>A degradative enzymes factory behind the ericoid mycorrhizal symbiosis.</title>
        <authorList>
            <consortium name="DOE Joint Genome Institute"/>
            <person name="Martino E."/>
            <person name="Morin E."/>
            <person name="Grelet G."/>
            <person name="Kuo A."/>
            <person name="Kohler A."/>
            <person name="Daghino S."/>
            <person name="Barry K."/>
            <person name="Choi C."/>
            <person name="Cichocki N."/>
            <person name="Clum A."/>
            <person name="Copeland A."/>
            <person name="Hainaut M."/>
            <person name="Haridas S."/>
            <person name="Labutti K."/>
            <person name="Lindquist E."/>
            <person name="Lipzen A."/>
            <person name="Khouja H.-R."/>
            <person name="Murat C."/>
            <person name="Ohm R."/>
            <person name="Olson A."/>
            <person name="Spatafora J."/>
            <person name="Veneault-Fourrey C."/>
            <person name="Henrissat B."/>
            <person name="Grigoriev I."/>
            <person name="Martin F."/>
            <person name="Perotto S."/>
        </authorList>
    </citation>
    <scope>NUCLEOTIDE SEQUENCE [LARGE SCALE GENOMIC DNA]</scope>
    <source>
        <strain evidence="2 3">E</strain>
    </source>
</reference>
<feature type="compositionally biased region" description="Basic and acidic residues" evidence="1">
    <location>
        <begin position="179"/>
        <end position="197"/>
    </location>
</feature>